<proteinExistence type="predicted"/>
<feature type="chain" id="PRO_5003331650" description="FlgO domain-containing protein" evidence="1">
    <location>
        <begin position="25"/>
        <end position="183"/>
    </location>
</feature>
<accession>F5RHN2</accession>
<dbReference type="InterPro" id="IPR041215">
    <property type="entry name" value="FlgO_dom"/>
</dbReference>
<feature type="domain" description="FlgO" evidence="2">
    <location>
        <begin position="44"/>
        <end position="173"/>
    </location>
</feature>
<sequence>MRPLRRLNALICCVALCAAGCTPAVKPDPTYDEAAADRFVPTNYRAADALIAQIGDRVGPGNPLIIATVVNIDALDQSSTLGRLVSEQVSSRFSRAGYHMVEMKFRNSVYVRQNQGELMLTREIKDLAVSHQARAVIVGTYGASEDRVFLNLKVIDPASNVALAAHDYVLPRDTAMKALLRSR</sequence>
<dbReference type="Proteomes" id="UP000005019">
    <property type="component" value="Unassembled WGS sequence"/>
</dbReference>
<evidence type="ECO:0000313" key="4">
    <source>
        <dbReference type="Proteomes" id="UP000005019"/>
    </source>
</evidence>
<organism evidence="3 4">
    <name type="scientific">Methyloversatilis universalis (strain ATCC BAA-1314 / DSM 25237 / JCM 13912 / CCUG 52030 / FAM5)</name>
    <dbReference type="NCBI Taxonomy" id="1000565"/>
    <lineage>
        <taxon>Bacteria</taxon>
        <taxon>Pseudomonadati</taxon>
        <taxon>Pseudomonadota</taxon>
        <taxon>Betaproteobacteria</taxon>
        <taxon>Nitrosomonadales</taxon>
        <taxon>Sterolibacteriaceae</taxon>
        <taxon>Methyloversatilis</taxon>
    </lineage>
</organism>
<dbReference type="RefSeq" id="WP_008064486.1">
    <property type="nucleotide sequence ID" value="NZ_AFHG01000059.1"/>
</dbReference>
<dbReference type="Pfam" id="PF17680">
    <property type="entry name" value="FlgO"/>
    <property type="match status" value="1"/>
</dbReference>
<protein>
    <recommendedName>
        <fullName evidence="2">FlgO domain-containing protein</fullName>
    </recommendedName>
</protein>
<keyword evidence="4" id="KW-1185">Reference proteome</keyword>
<reference evidence="3 4" key="1">
    <citation type="journal article" date="2011" name="J. Bacteriol.">
        <title>Genome sequence of Methyloversatilis universalis FAM5T, a methylotrophic representative of the order Rhodocyclales.</title>
        <authorList>
            <person name="Kittichotirat W."/>
            <person name="Good N.M."/>
            <person name="Hall R."/>
            <person name="Bringel F."/>
            <person name="Lajus A."/>
            <person name="Medigue C."/>
            <person name="Smalley N.E."/>
            <person name="Beck D."/>
            <person name="Bumgarner R."/>
            <person name="Vuilleumier S."/>
            <person name="Kalyuzhnaya M.G."/>
        </authorList>
    </citation>
    <scope>NUCLEOTIDE SEQUENCE [LARGE SCALE GENOMIC DNA]</scope>
    <source>
        <strain evidence="4">ATCC BAA-1314 / JCM 13912 / FAM5</strain>
    </source>
</reference>
<feature type="signal peptide" evidence="1">
    <location>
        <begin position="1"/>
        <end position="24"/>
    </location>
</feature>
<dbReference type="AlphaFoldDB" id="F5RHN2"/>
<dbReference type="STRING" id="1000565.METUNv1_03830"/>
<dbReference type="OrthoDB" id="8479562at2"/>
<keyword evidence="1" id="KW-0732">Signal</keyword>
<gene>
    <name evidence="3" type="ORF">METUNv1_03830</name>
</gene>
<evidence type="ECO:0000256" key="1">
    <source>
        <dbReference type="SAM" id="SignalP"/>
    </source>
</evidence>
<evidence type="ECO:0000313" key="3">
    <source>
        <dbReference type="EMBL" id="EGK69864.1"/>
    </source>
</evidence>
<name>F5RHN2_METUF</name>
<comment type="caution">
    <text evidence="3">The sequence shown here is derived from an EMBL/GenBank/DDBJ whole genome shotgun (WGS) entry which is preliminary data.</text>
</comment>
<dbReference type="EMBL" id="AFHG01000059">
    <property type="protein sequence ID" value="EGK69864.1"/>
    <property type="molecule type" value="Genomic_DNA"/>
</dbReference>
<dbReference type="eggNOG" id="ENOG5030ICB">
    <property type="taxonomic scope" value="Bacteria"/>
</dbReference>
<evidence type="ECO:0000259" key="2">
    <source>
        <dbReference type="Pfam" id="PF17680"/>
    </source>
</evidence>